<protein>
    <recommendedName>
        <fullName evidence="3">HAD superfamily, subfamily IIIB (Acid phosphatase)</fullName>
    </recommendedName>
</protein>
<dbReference type="RefSeq" id="WP_244153354.1">
    <property type="nucleotide sequence ID" value="NZ_FNBM01000001.1"/>
</dbReference>
<reference evidence="1 2" key="1">
    <citation type="submission" date="2016-10" db="EMBL/GenBank/DDBJ databases">
        <authorList>
            <person name="de Groot N.N."/>
        </authorList>
    </citation>
    <scope>NUCLEOTIDE SEQUENCE [LARGE SCALE GENOMIC DNA]</scope>
    <source>
        <strain evidence="1 2">LMG 25475</strain>
    </source>
</reference>
<organism evidence="1 2">
    <name type="scientific">Phytopseudomonas seleniipraecipitans</name>
    <dbReference type="NCBI Taxonomy" id="640205"/>
    <lineage>
        <taxon>Bacteria</taxon>
        <taxon>Pseudomonadati</taxon>
        <taxon>Pseudomonadota</taxon>
        <taxon>Gammaproteobacteria</taxon>
        <taxon>Pseudomonadales</taxon>
        <taxon>Pseudomonadaceae</taxon>
        <taxon>Phytopseudomonas</taxon>
    </lineage>
</organism>
<evidence type="ECO:0000313" key="1">
    <source>
        <dbReference type="EMBL" id="SDF04562.1"/>
    </source>
</evidence>
<dbReference type="AlphaFoldDB" id="A0A1G7HVU3"/>
<proteinExistence type="predicted"/>
<accession>A0A1G7HVU3</accession>
<dbReference type="SUPFAM" id="SSF56784">
    <property type="entry name" value="HAD-like"/>
    <property type="match status" value="1"/>
</dbReference>
<gene>
    <name evidence="1" type="ORF">SAMN05216381_0804</name>
</gene>
<dbReference type="Proteomes" id="UP000243378">
    <property type="component" value="Unassembled WGS sequence"/>
</dbReference>
<dbReference type="EMBL" id="FNBM01000001">
    <property type="protein sequence ID" value="SDF04562.1"/>
    <property type="molecule type" value="Genomic_DNA"/>
</dbReference>
<name>A0A1G7HVU3_9GAMM</name>
<evidence type="ECO:0008006" key="3">
    <source>
        <dbReference type="Google" id="ProtNLM"/>
    </source>
</evidence>
<sequence>MGKRMLLRSCHATGLQIRRAAKSLVQLLPFRRQRLRISFDIDDTLACQALHSDAEPSRLPAFIHRWLGEPLRIGTRSLIRELRRQDCSVWVYTSSGRTPAYIRRWLMLHGIHVDGVVNSVRHRHALTARGLSNAPSKLPCAFDIDLHVDDSEGVQMEGQHHGFRVVVVRPDDQQWAQQVLDAVAQVQRQLARQQLVGRQVTVPQRAEVFSS</sequence>
<dbReference type="STRING" id="640205.SAMN05216381_0804"/>
<dbReference type="InterPro" id="IPR036412">
    <property type="entry name" value="HAD-like_sf"/>
</dbReference>
<evidence type="ECO:0000313" key="2">
    <source>
        <dbReference type="Proteomes" id="UP000243378"/>
    </source>
</evidence>